<keyword evidence="3" id="KW-1185">Reference proteome</keyword>
<accession>A0AB34IHT5</accession>
<dbReference type="InterPro" id="IPR020845">
    <property type="entry name" value="AMP-binding_CS"/>
</dbReference>
<proteinExistence type="predicted"/>
<dbReference type="SUPFAM" id="SSF56801">
    <property type="entry name" value="Acetyl-CoA synthetase-like"/>
    <property type="match status" value="1"/>
</dbReference>
<evidence type="ECO:0000259" key="1">
    <source>
        <dbReference type="Pfam" id="PF00501"/>
    </source>
</evidence>
<reference evidence="2 3" key="1">
    <citation type="journal article" date="2024" name="Science">
        <title>Giant polyketide synthase enzymes in the biosynthesis of giant marine polyether toxins.</title>
        <authorList>
            <person name="Fallon T.R."/>
            <person name="Shende V.V."/>
            <person name="Wierzbicki I.H."/>
            <person name="Pendleton A.L."/>
            <person name="Watervoot N.F."/>
            <person name="Auber R.P."/>
            <person name="Gonzalez D.J."/>
            <person name="Wisecaver J.H."/>
            <person name="Moore B.S."/>
        </authorList>
    </citation>
    <scope>NUCLEOTIDE SEQUENCE [LARGE SCALE GENOMIC DNA]</scope>
    <source>
        <strain evidence="2 3">12B1</strain>
    </source>
</reference>
<evidence type="ECO:0000313" key="2">
    <source>
        <dbReference type="EMBL" id="KAL1498762.1"/>
    </source>
</evidence>
<protein>
    <recommendedName>
        <fullName evidence="1">AMP-dependent synthetase/ligase domain-containing protein</fullName>
    </recommendedName>
</protein>
<dbReference type="GO" id="GO:0006631">
    <property type="term" value="P:fatty acid metabolic process"/>
    <property type="evidence" value="ECO:0007669"/>
    <property type="project" value="TreeGrafter"/>
</dbReference>
<dbReference type="Proteomes" id="UP001515480">
    <property type="component" value="Unassembled WGS sequence"/>
</dbReference>
<dbReference type="Pfam" id="PF00501">
    <property type="entry name" value="AMP-binding"/>
    <property type="match status" value="1"/>
</dbReference>
<dbReference type="Gene3D" id="3.40.50.12780">
    <property type="entry name" value="N-terminal domain of ligase-like"/>
    <property type="match status" value="1"/>
</dbReference>
<dbReference type="InterPro" id="IPR042099">
    <property type="entry name" value="ANL_N_sf"/>
</dbReference>
<organism evidence="2 3">
    <name type="scientific">Prymnesium parvum</name>
    <name type="common">Toxic golden alga</name>
    <dbReference type="NCBI Taxonomy" id="97485"/>
    <lineage>
        <taxon>Eukaryota</taxon>
        <taxon>Haptista</taxon>
        <taxon>Haptophyta</taxon>
        <taxon>Prymnesiophyceae</taxon>
        <taxon>Prymnesiales</taxon>
        <taxon>Prymnesiaceae</taxon>
        <taxon>Prymnesium</taxon>
    </lineage>
</organism>
<evidence type="ECO:0000313" key="3">
    <source>
        <dbReference type="Proteomes" id="UP001515480"/>
    </source>
</evidence>
<feature type="domain" description="AMP-dependent synthetase/ligase" evidence="1">
    <location>
        <begin position="43"/>
        <end position="438"/>
    </location>
</feature>
<dbReference type="AlphaFoldDB" id="A0AB34IHT5"/>
<dbReference type="EMBL" id="JBGBPQ010000027">
    <property type="protein sequence ID" value="KAL1498762.1"/>
    <property type="molecule type" value="Genomic_DNA"/>
</dbReference>
<gene>
    <name evidence="2" type="ORF">AB1Y20_014071</name>
</gene>
<dbReference type="InterPro" id="IPR000873">
    <property type="entry name" value="AMP-dep_synth/lig_dom"/>
</dbReference>
<comment type="caution">
    <text evidence="2">The sequence shown here is derived from an EMBL/GenBank/DDBJ whole genome shotgun (WGS) entry which is preliminary data.</text>
</comment>
<sequence>MNALPPPSNHMALADYLDAFRPEDAAAPFLRMYDVADDKSLREHELTRGEFWSLAAKAAAVLRGAGLAPGDCHTHYFSSNAVGDLAFRLGAVMAGTTPVTVNWQADTPELLLHKLRATRSALLLVDAHTPAAAVRAAEEALPQLAVFDVARLHEAGREELPREQFGEAGVEATRIVIFTSGTTGRPKGVRLSYRAYRCNRATFESFLDAGEGKELLAVVTNPLHHTNSTAIADWAMRKPRARLHMLQRYCTQYWLALALAATPLPAHPPPSDAALAAALAAAHAAPRPVVVAPLVSRHFDFLDALAASSSLPLAPSTLRLALQHTLLLLGSAPVGPTTVRRLLTHAGRLPVVRFGSTETCLQVMGTPLHLSEDARLAAFEAGWAHPTVGYYIGRPHPPHTECRVVKAIAPHEPGYLEECAEGEPGQLITRGDNLMSGYVDDDAATRGALAGGWYVKLGDIAFWRRAAGGARDFYWCARDSALLIRGGANYSYEQINAELAAFVCAHYALPAAAVEVGVVGLPLASEHEDDCCVTVELKTDEARARQREMEESFVGAAAKAVSKGARPDRVRFAPLPRNFKGAVRLPELKEEWKAALAASSA</sequence>
<dbReference type="PROSITE" id="PS00455">
    <property type="entry name" value="AMP_BINDING"/>
    <property type="match status" value="1"/>
</dbReference>
<dbReference type="PANTHER" id="PTHR43201">
    <property type="entry name" value="ACYL-COA SYNTHETASE"/>
    <property type="match status" value="1"/>
</dbReference>
<name>A0AB34IHT5_PRYPA</name>
<dbReference type="GO" id="GO:0031956">
    <property type="term" value="F:medium-chain fatty acid-CoA ligase activity"/>
    <property type="evidence" value="ECO:0007669"/>
    <property type="project" value="TreeGrafter"/>
</dbReference>
<dbReference type="PANTHER" id="PTHR43201:SF32">
    <property type="entry name" value="2-SUCCINYLBENZOATE--COA LIGASE, CHLOROPLASTIC_PEROXISOMAL"/>
    <property type="match status" value="1"/>
</dbReference>